<evidence type="ECO:0000256" key="4">
    <source>
        <dbReference type="ARBA" id="ARBA00023163"/>
    </source>
</evidence>
<dbReference type="VEuPathDB" id="MicrosporidiaDB:A0H76_2015"/>
<comment type="caution">
    <text evidence="7">The sequence shown here is derived from an EMBL/GenBank/DDBJ whole genome shotgun (WGS) entry which is preliminary data.</text>
</comment>
<comment type="subcellular location">
    <subcellularLocation>
        <location evidence="1 6">Nucleus</location>
    </subcellularLocation>
</comment>
<dbReference type="InterPro" id="IPR001289">
    <property type="entry name" value="NFYA"/>
</dbReference>
<protein>
    <recommendedName>
        <fullName evidence="6">Transcriptional activator HAP2</fullName>
    </recommendedName>
</protein>
<name>A0A1X0QKB7_9MICR</name>
<evidence type="ECO:0000256" key="2">
    <source>
        <dbReference type="ARBA" id="ARBA00023015"/>
    </source>
</evidence>
<dbReference type="Pfam" id="PF02045">
    <property type="entry name" value="CBFB_NFYA"/>
    <property type="match status" value="1"/>
</dbReference>
<keyword evidence="4 6" id="KW-0804">Transcription</keyword>
<comment type="subunit">
    <text evidence="6">Heterotrimer.</text>
</comment>
<sequence>MSIEDFIIKEDYTKREEEAKHTTNLTEDFIKELLNNKNKFTFQNDPTYNINEPLYNNTSFNSSTASLSSLNQQVDTNNFTKSKEDKIRDIIYNAEEDDLNSIYKYLNPKQVKYIRLRKARREFLNKLTEYKNKTYLHESRHKHAVSRLRASTGRFMTKEEMREHLENKKK</sequence>
<dbReference type="GO" id="GO:0003677">
    <property type="term" value="F:DNA binding"/>
    <property type="evidence" value="ECO:0007669"/>
    <property type="project" value="UniProtKB-KW"/>
</dbReference>
<dbReference type="AlphaFoldDB" id="A0A1X0QKB7"/>
<dbReference type="PROSITE" id="PS51152">
    <property type="entry name" value="NFYA_HAP2_2"/>
    <property type="match status" value="1"/>
</dbReference>
<accession>A0A1X0QKB7</accession>
<reference evidence="7 8" key="1">
    <citation type="journal article" date="2017" name="Environ. Microbiol.">
        <title>Decay of the glycolytic pathway and adaptation to intranuclear parasitism within Enterocytozoonidae microsporidia.</title>
        <authorList>
            <person name="Wiredu Boakye D."/>
            <person name="Jaroenlak P."/>
            <person name="Prachumwat A."/>
            <person name="Williams T.A."/>
            <person name="Bateman K.S."/>
            <person name="Itsathitphaisarn O."/>
            <person name="Sritunyalucksana K."/>
            <person name="Paszkiewicz K.H."/>
            <person name="Moore K.A."/>
            <person name="Stentiford G.D."/>
            <person name="Williams B.A."/>
        </authorList>
    </citation>
    <scope>NUCLEOTIDE SEQUENCE [LARGE SCALE GENOMIC DNA]</scope>
    <source>
        <strain evidence="8">canceri</strain>
    </source>
</reference>
<dbReference type="VEuPathDB" id="MicrosporidiaDB:HERIO_128"/>
<dbReference type="Gene3D" id="6.10.250.2430">
    <property type="match status" value="1"/>
</dbReference>
<dbReference type="GO" id="GO:0003700">
    <property type="term" value="F:DNA-binding transcription factor activity"/>
    <property type="evidence" value="ECO:0007669"/>
    <property type="project" value="UniProtKB-UniRule"/>
</dbReference>
<evidence type="ECO:0000256" key="6">
    <source>
        <dbReference type="RuleBase" id="RU367155"/>
    </source>
</evidence>
<gene>
    <name evidence="7" type="primary">NFYA1</name>
    <name evidence="7" type="ORF">A0H76_2015</name>
</gene>
<evidence type="ECO:0000256" key="3">
    <source>
        <dbReference type="ARBA" id="ARBA00023125"/>
    </source>
</evidence>
<evidence type="ECO:0000256" key="1">
    <source>
        <dbReference type="ARBA" id="ARBA00004123"/>
    </source>
</evidence>
<comment type="function">
    <text evidence="6">Component of the sequence-specific heterotrimeric transcription factor (NF-Y) which specifically recognizes a 5'-CCAAT-3' box motif found in the promoters of its target genes.</text>
</comment>
<evidence type="ECO:0000313" key="8">
    <source>
        <dbReference type="Proteomes" id="UP000192501"/>
    </source>
</evidence>
<keyword evidence="2 6" id="KW-0805">Transcription regulation</keyword>
<comment type="similarity">
    <text evidence="6">Belongs to the NFYA/HAP2 subunit family.</text>
</comment>
<keyword evidence="3 6" id="KW-0238">DNA-binding</keyword>
<keyword evidence="5 6" id="KW-0539">Nucleus</keyword>
<evidence type="ECO:0000313" key="7">
    <source>
        <dbReference type="EMBL" id="ORE00200.1"/>
    </source>
</evidence>
<dbReference type="Proteomes" id="UP000192501">
    <property type="component" value="Unassembled WGS sequence"/>
</dbReference>
<evidence type="ECO:0000256" key="5">
    <source>
        <dbReference type="ARBA" id="ARBA00023242"/>
    </source>
</evidence>
<proteinExistence type="inferred from homology"/>
<dbReference type="SMART" id="SM00521">
    <property type="entry name" value="CBF"/>
    <property type="match status" value="1"/>
</dbReference>
<dbReference type="EMBL" id="LTAI01000052">
    <property type="protein sequence ID" value="ORE00200.1"/>
    <property type="molecule type" value="Genomic_DNA"/>
</dbReference>
<dbReference type="GO" id="GO:0005634">
    <property type="term" value="C:nucleus"/>
    <property type="evidence" value="ECO:0007669"/>
    <property type="project" value="UniProtKB-SubCell"/>
</dbReference>
<organism evidence="7 8">
    <name type="scientific">Hepatospora eriocheir</name>
    <dbReference type="NCBI Taxonomy" id="1081669"/>
    <lineage>
        <taxon>Eukaryota</taxon>
        <taxon>Fungi</taxon>
        <taxon>Fungi incertae sedis</taxon>
        <taxon>Microsporidia</taxon>
        <taxon>Hepatosporidae</taxon>
        <taxon>Hepatospora</taxon>
    </lineage>
</organism>